<reference evidence="1" key="2">
    <citation type="journal article" date="2015" name="Fish Shellfish Immunol.">
        <title>Early steps in the European eel (Anguilla anguilla)-Vibrio vulnificus interaction in the gills: Role of the RtxA13 toxin.</title>
        <authorList>
            <person name="Callol A."/>
            <person name="Pajuelo D."/>
            <person name="Ebbesson L."/>
            <person name="Teles M."/>
            <person name="MacKenzie S."/>
            <person name="Amaro C."/>
        </authorList>
    </citation>
    <scope>NUCLEOTIDE SEQUENCE</scope>
</reference>
<accession>A0A0E9TYX4</accession>
<dbReference type="AlphaFoldDB" id="A0A0E9TYX4"/>
<evidence type="ECO:0000313" key="1">
    <source>
        <dbReference type="EMBL" id="JAH58155.1"/>
    </source>
</evidence>
<sequence length="32" mass="3515">MLSAHLKNSRYGGENRGCCMPQYSSHKLATAC</sequence>
<dbReference type="EMBL" id="GBXM01050422">
    <property type="protein sequence ID" value="JAH58155.1"/>
    <property type="molecule type" value="Transcribed_RNA"/>
</dbReference>
<protein>
    <submittedName>
        <fullName evidence="1">Uncharacterized protein</fullName>
    </submittedName>
</protein>
<name>A0A0E9TYX4_ANGAN</name>
<organism evidence="1">
    <name type="scientific">Anguilla anguilla</name>
    <name type="common">European freshwater eel</name>
    <name type="synonym">Muraena anguilla</name>
    <dbReference type="NCBI Taxonomy" id="7936"/>
    <lineage>
        <taxon>Eukaryota</taxon>
        <taxon>Metazoa</taxon>
        <taxon>Chordata</taxon>
        <taxon>Craniata</taxon>
        <taxon>Vertebrata</taxon>
        <taxon>Euteleostomi</taxon>
        <taxon>Actinopterygii</taxon>
        <taxon>Neopterygii</taxon>
        <taxon>Teleostei</taxon>
        <taxon>Anguilliformes</taxon>
        <taxon>Anguillidae</taxon>
        <taxon>Anguilla</taxon>
    </lineage>
</organism>
<proteinExistence type="predicted"/>
<reference evidence="1" key="1">
    <citation type="submission" date="2014-11" db="EMBL/GenBank/DDBJ databases">
        <authorList>
            <person name="Amaro Gonzalez C."/>
        </authorList>
    </citation>
    <scope>NUCLEOTIDE SEQUENCE</scope>
</reference>